<dbReference type="EMBL" id="BMAT01014118">
    <property type="protein sequence ID" value="GFS26452.1"/>
    <property type="molecule type" value="Genomic_DNA"/>
</dbReference>
<evidence type="ECO:0000313" key="2">
    <source>
        <dbReference type="EMBL" id="GFS26452.1"/>
    </source>
</evidence>
<dbReference type="InterPro" id="IPR043502">
    <property type="entry name" value="DNA/RNA_pol_sf"/>
</dbReference>
<evidence type="ECO:0000259" key="1">
    <source>
        <dbReference type="PROSITE" id="PS50878"/>
    </source>
</evidence>
<dbReference type="SUPFAM" id="SSF56672">
    <property type="entry name" value="DNA/RNA polymerases"/>
    <property type="match status" value="1"/>
</dbReference>
<keyword evidence="3" id="KW-1185">Reference proteome</keyword>
<dbReference type="GO" id="GO:0003964">
    <property type="term" value="F:RNA-directed DNA polymerase activity"/>
    <property type="evidence" value="ECO:0007669"/>
    <property type="project" value="UniProtKB-KW"/>
</dbReference>
<dbReference type="PANTHER" id="PTHR47510:SF3">
    <property type="entry name" value="ENDO_EXONUCLEASE_PHOSPHATASE DOMAIN-CONTAINING PROTEIN"/>
    <property type="match status" value="1"/>
</dbReference>
<sequence>MNDFHPVALTSYIMKVFRRCMKTHLQRIICEHPDPLQFAYKANRSVEDAILHVLNNSKAHLDKRKAKVRLMFFDFSSAFNTTQAHLLCDKVITMSLSPALILWVIDYLTSRPQYVRLSPTVSSNTIIRNTGAPQGTVLSPFFFCI</sequence>
<dbReference type="PROSITE" id="PS50878">
    <property type="entry name" value="RT_POL"/>
    <property type="match status" value="1"/>
</dbReference>
<keyword evidence="2" id="KW-0808">Transferase</keyword>
<proteinExistence type="predicted"/>
<accession>A0AAV4JY70</accession>
<dbReference type="Pfam" id="PF00078">
    <property type="entry name" value="RVT_1"/>
    <property type="match status" value="1"/>
</dbReference>
<gene>
    <name evidence="2" type="ORF">ElyMa_007054500</name>
</gene>
<organism evidence="2 3">
    <name type="scientific">Elysia marginata</name>
    <dbReference type="NCBI Taxonomy" id="1093978"/>
    <lineage>
        <taxon>Eukaryota</taxon>
        <taxon>Metazoa</taxon>
        <taxon>Spiralia</taxon>
        <taxon>Lophotrochozoa</taxon>
        <taxon>Mollusca</taxon>
        <taxon>Gastropoda</taxon>
        <taxon>Heterobranchia</taxon>
        <taxon>Euthyneura</taxon>
        <taxon>Panpulmonata</taxon>
        <taxon>Sacoglossa</taxon>
        <taxon>Placobranchoidea</taxon>
        <taxon>Plakobranchidae</taxon>
        <taxon>Elysia</taxon>
    </lineage>
</organism>
<dbReference type="InterPro" id="IPR000477">
    <property type="entry name" value="RT_dom"/>
</dbReference>
<dbReference type="Proteomes" id="UP000762676">
    <property type="component" value="Unassembled WGS sequence"/>
</dbReference>
<feature type="domain" description="Reverse transcriptase" evidence="1">
    <location>
        <begin position="1"/>
        <end position="145"/>
    </location>
</feature>
<keyword evidence="2" id="KW-0548">Nucleotidyltransferase</keyword>
<keyword evidence="2" id="KW-0695">RNA-directed DNA polymerase</keyword>
<evidence type="ECO:0000313" key="3">
    <source>
        <dbReference type="Proteomes" id="UP000762676"/>
    </source>
</evidence>
<dbReference type="AlphaFoldDB" id="A0AAV4JY70"/>
<comment type="caution">
    <text evidence="2">The sequence shown here is derived from an EMBL/GenBank/DDBJ whole genome shotgun (WGS) entry which is preliminary data.</text>
</comment>
<dbReference type="PANTHER" id="PTHR47510">
    <property type="entry name" value="REVERSE TRANSCRIPTASE DOMAIN-CONTAINING PROTEIN"/>
    <property type="match status" value="1"/>
</dbReference>
<reference evidence="2 3" key="1">
    <citation type="journal article" date="2021" name="Elife">
        <title>Chloroplast acquisition without the gene transfer in kleptoplastic sea slugs, Plakobranchus ocellatus.</title>
        <authorList>
            <person name="Maeda T."/>
            <person name="Takahashi S."/>
            <person name="Yoshida T."/>
            <person name="Shimamura S."/>
            <person name="Takaki Y."/>
            <person name="Nagai Y."/>
            <person name="Toyoda A."/>
            <person name="Suzuki Y."/>
            <person name="Arimoto A."/>
            <person name="Ishii H."/>
            <person name="Satoh N."/>
            <person name="Nishiyama T."/>
            <person name="Hasebe M."/>
            <person name="Maruyama T."/>
            <person name="Minagawa J."/>
            <person name="Obokata J."/>
            <person name="Shigenobu S."/>
        </authorList>
    </citation>
    <scope>NUCLEOTIDE SEQUENCE [LARGE SCALE GENOMIC DNA]</scope>
</reference>
<name>A0AAV4JY70_9GAST</name>
<protein>
    <submittedName>
        <fullName evidence="2">Reverse transcriptase-like protein</fullName>
    </submittedName>
</protein>